<reference evidence="1 2" key="1">
    <citation type="journal article" date="2012" name="J. Bacteriol.">
        <title>Complete Genome Sequence of Paenibacillus mucilaginosus 3016, a Bacterium Functional as Microbial Fertilizer.</title>
        <authorList>
            <person name="Ma M."/>
            <person name="Wang Z."/>
            <person name="Li L."/>
            <person name="Jiang X."/>
            <person name="Guan D."/>
            <person name="Cao F."/>
            <person name="Chen H."/>
            <person name="Wang X."/>
            <person name="Shen D."/>
            <person name="Du B."/>
            <person name="Li J."/>
        </authorList>
    </citation>
    <scope>NUCLEOTIDE SEQUENCE [LARGE SCALE GENOMIC DNA]</scope>
    <source>
        <strain evidence="1 2">3016</strain>
    </source>
</reference>
<dbReference type="PANTHER" id="PTHR43649:SF12">
    <property type="entry name" value="DIACETYLCHITOBIOSE BINDING PROTEIN DASA"/>
    <property type="match status" value="1"/>
</dbReference>
<dbReference type="PANTHER" id="PTHR43649">
    <property type="entry name" value="ARABINOSE-BINDING PROTEIN-RELATED"/>
    <property type="match status" value="1"/>
</dbReference>
<sequence length="479" mass="54173">MPASLQEGTVSGQAGVPERISIVINSQGTRFPQGLHENNNPYLKYIEGNTGLDVQVILPPQEGYQHTVEAMLNNEQVPDMLSVTSDVWIARQVQRGALQPLDELLQQYGPDLLRQIPQEAWDRVRFQGKIYGIPSMNSIPGVELMYVRKDWLNRLGLKAPRTLEEYREVMRAFTQEDPDGNGKHDTYGLAMTNHLYRSAPFFGAFGVQLNQWTERQGQLVYSNILPETKEALLFLASLYREGWIDPEFPLMNHKNLEEGVEQGRVGLFSAAWHDTRGMIARSRELDPKAEWMPLEYPTGPKGDHGVYAAPSVKSYQVIPAKSAGAGAVVRLLNFIGGPGYETLSLGFPNEVWVRKEGRIVSNFAEHDKHQYRGIYGSLAEVADPELLRDRLDSYGEEFRLYDNLQRIERNLIRDAYTGAPTESMELYSESLLALQRVFIQIIMGTVPPEAFDAYVREWKQGGGDAITEEVNRQLLSSRK</sequence>
<organism evidence="1 2">
    <name type="scientific">Paenibacillus mucilaginosus 3016</name>
    <dbReference type="NCBI Taxonomy" id="1116391"/>
    <lineage>
        <taxon>Bacteria</taxon>
        <taxon>Bacillati</taxon>
        <taxon>Bacillota</taxon>
        <taxon>Bacilli</taxon>
        <taxon>Bacillales</taxon>
        <taxon>Paenibacillaceae</taxon>
        <taxon>Paenibacillus</taxon>
    </lineage>
</organism>
<evidence type="ECO:0000313" key="2">
    <source>
        <dbReference type="Proteomes" id="UP000007523"/>
    </source>
</evidence>
<dbReference type="InterPro" id="IPR006059">
    <property type="entry name" value="SBP"/>
</dbReference>
<accession>H6NNM2</accession>
<dbReference type="STRING" id="1116391.PM3016_6735"/>
<name>H6NNM2_9BACL</name>
<dbReference type="KEGG" id="pmq:PM3016_6735"/>
<dbReference type="InterPro" id="IPR050490">
    <property type="entry name" value="Bact_solute-bd_prot1"/>
</dbReference>
<dbReference type="EMBL" id="CP003235">
    <property type="protein sequence ID" value="AFC33343.1"/>
    <property type="molecule type" value="Genomic_DNA"/>
</dbReference>
<dbReference type="CDD" id="cd13580">
    <property type="entry name" value="PBP2_AlgQ_like_1"/>
    <property type="match status" value="1"/>
</dbReference>
<gene>
    <name evidence="1" type="ORF">PM3016_6735</name>
</gene>
<keyword evidence="2" id="KW-1185">Reference proteome</keyword>
<evidence type="ECO:0000313" key="1">
    <source>
        <dbReference type="EMBL" id="AFC33343.1"/>
    </source>
</evidence>
<protein>
    <submittedName>
        <fullName evidence="1">Peripheral protein</fullName>
    </submittedName>
</protein>
<dbReference type="AlphaFoldDB" id="H6NNM2"/>
<dbReference type="SUPFAM" id="SSF53850">
    <property type="entry name" value="Periplasmic binding protein-like II"/>
    <property type="match status" value="1"/>
</dbReference>
<dbReference type="HOGENOM" id="CLU_021021_3_0_9"/>
<dbReference type="Proteomes" id="UP000007523">
    <property type="component" value="Chromosome"/>
</dbReference>
<dbReference type="Pfam" id="PF01547">
    <property type="entry name" value="SBP_bac_1"/>
    <property type="match status" value="1"/>
</dbReference>
<dbReference type="Gene3D" id="3.40.190.10">
    <property type="entry name" value="Periplasmic binding protein-like II"/>
    <property type="match status" value="2"/>
</dbReference>
<proteinExistence type="predicted"/>